<evidence type="ECO:0000259" key="1">
    <source>
        <dbReference type="Pfam" id="PF00425"/>
    </source>
</evidence>
<keyword evidence="2" id="KW-0032">Aminotransferase</keyword>
<dbReference type="InterPro" id="IPR005801">
    <property type="entry name" value="ADC_synthase"/>
</dbReference>
<feature type="domain" description="Chorismate-utilising enzyme C-terminal" evidence="1">
    <location>
        <begin position="119"/>
        <end position="375"/>
    </location>
</feature>
<dbReference type="PANTHER" id="PTHR11236">
    <property type="entry name" value="AMINOBENZOATE/ANTHRANILATE SYNTHASE"/>
    <property type="match status" value="1"/>
</dbReference>
<dbReference type="Pfam" id="PF00425">
    <property type="entry name" value="Chorismate_bind"/>
    <property type="match status" value="1"/>
</dbReference>
<gene>
    <name evidence="2" type="ORF">PYH69_03465</name>
</gene>
<dbReference type="Pfam" id="PF01063">
    <property type="entry name" value="Aminotran_4"/>
    <property type="match status" value="1"/>
</dbReference>
<proteinExistence type="predicted"/>
<dbReference type="RefSeq" id="WP_239703967.1">
    <property type="nucleotide sequence ID" value="NZ_CP118848.1"/>
</dbReference>
<dbReference type="EMBL" id="CP118848">
    <property type="protein sequence ID" value="WHI60698.1"/>
    <property type="molecule type" value="Genomic_DNA"/>
</dbReference>
<dbReference type="InterPro" id="IPR019999">
    <property type="entry name" value="Anth_synth_I-like"/>
</dbReference>
<evidence type="ECO:0000313" key="3">
    <source>
        <dbReference type="Proteomes" id="UP001223261"/>
    </source>
</evidence>
<dbReference type="PRINTS" id="PR00095">
    <property type="entry name" value="ANTSNTHASEI"/>
</dbReference>
<dbReference type="Proteomes" id="UP001223261">
    <property type="component" value="Chromosome"/>
</dbReference>
<organism evidence="2 3">
    <name type="scientific">Mammaliicoccus lentus</name>
    <name type="common">Staphylococcus lentus</name>
    <dbReference type="NCBI Taxonomy" id="42858"/>
    <lineage>
        <taxon>Bacteria</taxon>
        <taxon>Bacillati</taxon>
        <taxon>Bacillota</taxon>
        <taxon>Bacilli</taxon>
        <taxon>Bacillales</taxon>
        <taxon>Staphylococcaceae</taxon>
        <taxon>Mammaliicoccus</taxon>
    </lineage>
</organism>
<dbReference type="InterPro" id="IPR043132">
    <property type="entry name" value="BCAT-like_C"/>
</dbReference>
<accession>A0AAX3W5Y5</accession>
<dbReference type="GO" id="GO:0000162">
    <property type="term" value="P:L-tryptophan biosynthetic process"/>
    <property type="evidence" value="ECO:0007669"/>
    <property type="project" value="TreeGrafter"/>
</dbReference>
<evidence type="ECO:0000313" key="2">
    <source>
        <dbReference type="EMBL" id="WHI60698.1"/>
    </source>
</evidence>
<reference evidence="2" key="1">
    <citation type="journal article" date="2023" name="Antibiotics">
        <title>Prevalence and Molecular Characterization of Methicillin-Resistant Staphylococci (MRS) and Mammaliicocci (MRM) in Dromedary Camels from Algeria: First Detection of SCCmec-mecC Hybrid in Methicillin-Resistant Mammaliicoccus lentus.</title>
        <authorList>
            <person name="Belhout C."/>
            <person name="Boyen F."/>
            <person name="Vereecke N."/>
            <person name="Theuns S."/>
            <person name="Taibi N."/>
            <person name="Stegger M."/>
            <person name="de la Fe-Rodriguez P.Y."/>
            <person name="Bouayad L."/>
            <person name="Elgroud R."/>
            <person name="Butaye P."/>
        </authorList>
    </citation>
    <scope>NUCLEOTIDE SEQUENCE</scope>
    <source>
        <strain evidence="2">7048</strain>
    </source>
</reference>
<dbReference type="InterPro" id="IPR036038">
    <property type="entry name" value="Aminotransferase-like"/>
</dbReference>
<dbReference type="SUPFAM" id="SSF56322">
    <property type="entry name" value="ADC synthase"/>
    <property type="match status" value="1"/>
</dbReference>
<dbReference type="InterPro" id="IPR043131">
    <property type="entry name" value="BCAT-like_N"/>
</dbReference>
<dbReference type="Gene3D" id="3.30.470.10">
    <property type="match status" value="1"/>
</dbReference>
<dbReference type="AlphaFoldDB" id="A0AAX3W5Y5"/>
<name>A0AAX3W5Y5_MAMLE</name>
<dbReference type="InterPro" id="IPR015890">
    <property type="entry name" value="Chorismate_C"/>
</dbReference>
<sequence>MLKLKAHIQFKYINDKDNIEKLNLKFEKPIYYMVANTIEEVEKLINKAEYYQSSGYYVVLSLPYESAPAFDKALQVYNDQENYGSLQVYKSPVNQFENESAYETSLKNINWHPVDSEETIQSNIHFIHNEIIKGNTYQVNYTTRLIGNRIKKPYHYFKLLTYESNGDYQAYIENDNESIISVSPELFFQTGPYRNKNNCIVTKPMKGTIARGQNNEEDKINFDVLNQSNKDKAENVMIVDLLRNDLSKISKTGTVKTTDLFMIEKYKTVYQMTSTIYSEISSNQSLYHILQALFPCGSITGAPKESTMKIIHELETLPRGVYCGTIGLMLPDGRNIFNVPIRTIQNKKDKSIYGVGAGITIDSNPHAEIKEFKMKTKILDNPNVHLIETIRIENGKVSRRKEHTRRIEKSAAELNIPFNRNQWDDVLDTALENHSNGTYKLRIELDRLGDFQVEINELSNTNKPFTAQLMLAKEVPTLYTINKTTARKHFEHSHETNVVLYYNEENQITEFDIGNVVIFEDGDYFTPPFSNQILNGCMRQSLLRDEIIKERIINKDMLLDGIKNRKIKLFMINSLREWIEIDLKF</sequence>
<keyword evidence="2" id="KW-0808">Transferase</keyword>
<dbReference type="InterPro" id="IPR001544">
    <property type="entry name" value="Aminotrans_IV"/>
</dbReference>
<dbReference type="PANTHER" id="PTHR11236:SF50">
    <property type="entry name" value="AMINODEOXYCHORISMATE SYNTHASE COMPONENT 1"/>
    <property type="match status" value="1"/>
</dbReference>
<dbReference type="GO" id="GO:0046820">
    <property type="term" value="F:4-amino-4-deoxychorismate synthase activity"/>
    <property type="evidence" value="ECO:0007669"/>
    <property type="project" value="TreeGrafter"/>
</dbReference>
<dbReference type="Gene3D" id="3.60.120.10">
    <property type="entry name" value="Anthranilate synthase"/>
    <property type="match status" value="1"/>
</dbReference>
<dbReference type="Gene3D" id="3.20.10.10">
    <property type="entry name" value="D-amino Acid Aminotransferase, subunit A, domain 2"/>
    <property type="match status" value="1"/>
</dbReference>
<protein>
    <submittedName>
        <fullName evidence="2">Bifunctional anthranilate synthase component I family protein/class IV aminotransferase</fullName>
    </submittedName>
</protein>
<dbReference type="SUPFAM" id="SSF56752">
    <property type="entry name" value="D-aminoacid aminotransferase-like PLP-dependent enzymes"/>
    <property type="match status" value="1"/>
</dbReference>